<keyword evidence="7" id="KW-1185">Reference proteome</keyword>
<evidence type="ECO:0000313" key="7">
    <source>
        <dbReference type="Proteomes" id="UP000265703"/>
    </source>
</evidence>
<evidence type="ECO:0000256" key="3">
    <source>
        <dbReference type="ARBA" id="ARBA00022525"/>
    </source>
</evidence>
<evidence type="ECO:0000259" key="5">
    <source>
        <dbReference type="Pfam" id="PF20147"/>
    </source>
</evidence>
<dbReference type="STRING" id="658196.A0A397SDU8"/>
<feature type="region of interest" description="Disordered" evidence="4">
    <location>
        <begin position="98"/>
        <end position="121"/>
    </location>
</feature>
<dbReference type="SUPFAM" id="SSF52540">
    <property type="entry name" value="P-loop containing nucleoside triphosphate hydrolases"/>
    <property type="match status" value="1"/>
</dbReference>
<evidence type="ECO:0000256" key="4">
    <source>
        <dbReference type="SAM" id="MobiDB-lite"/>
    </source>
</evidence>
<dbReference type="OrthoDB" id="3171351at2759"/>
<comment type="caution">
    <text evidence="6">The sequence shown here is derived from an EMBL/GenBank/DDBJ whole genome shotgun (WGS) entry which is preliminary data.</text>
</comment>
<dbReference type="InterPro" id="IPR027417">
    <property type="entry name" value="P-loop_NTPase"/>
</dbReference>
<protein>
    <recommendedName>
        <fullName evidence="5">Crinkler effector protein N-terminal domain-containing protein</fullName>
    </recommendedName>
</protein>
<dbReference type="EMBL" id="QKYT01000493">
    <property type="protein sequence ID" value="RIA84430.1"/>
    <property type="molecule type" value="Genomic_DNA"/>
</dbReference>
<dbReference type="Pfam" id="PF20147">
    <property type="entry name" value="Crinkler"/>
    <property type="match status" value="1"/>
</dbReference>
<feature type="domain" description="Crinkler effector protein N-terminal" evidence="5">
    <location>
        <begin position="4"/>
        <end position="88"/>
    </location>
</feature>
<dbReference type="InterPro" id="IPR045379">
    <property type="entry name" value="Crinkler_N"/>
</dbReference>
<evidence type="ECO:0000256" key="2">
    <source>
        <dbReference type="ARBA" id="ARBA00004613"/>
    </source>
</evidence>
<dbReference type="AlphaFoldDB" id="A0A397SDU8"/>
<evidence type="ECO:0000256" key="1">
    <source>
        <dbReference type="ARBA" id="ARBA00004340"/>
    </source>
</evidence>
<gene>
    <name evidence="6" type="ORF">C1645_742329</name>
</gene>
<comment type="subcellular location">
    <subcellularLocation>
        <location evidence="1">Host cell</location>
    </subcellularLocation>
    <subcellularLocation>
        <location evidence="2">Secreted</location>
    </subcellularLocation>
</comment>
<organism evidence="6 7">
    <name type="scientific">Glomus cerebriforme</name>
    <dbReference type="NCBI Taxonomy" id="658196"/>
    <lineage>
        <taxon>Eukaryota</taxon>
        <taxon>Fungi</taxon>
        <taxon>Fungi incertae sedis</taxon>
        <taxon>Mucoromycota</taxon>
        <taxon>Glomeromycotina</taxon>
        <taxon>Glomeromycetes</taxon>
        <taxon>Glomerales</taxon>
        <taxon>Glomeraceae</taxon>
        <taxon>Glomus</taxon>
    </lineage>
</organism>
<keyword evidence="3" id="KW-0964">Secreted</keyword>
<reference evidence="6 7" key="1">
    <citation type="submission" date="2018-06" db="EMBL/GenBank/DDBJ databases">
        <title>Comparative genomics reveals the genomic features of Rhizophagus irregularis, R. cerebriforme, R. diaphanum and Gigaspora rosea, and their symbiotic lifestyle signature.</title>
        <authorList>
            <person name="Morin E."/>
            <person name="San Clemente H."/>
            <person name="Chen E.C.H."/>
            <person name="De La Providencia I."/>
            <person name="Hainaut M."/>
            <person name="Kuo A."/>
            <person name="Kohler A."/>
            <person name="Murat C."/>
            <person name="Tang N."/>
            <person name="Roy S."/>
            <person name="Loubradou J."/>
            <person name="Henrissat B."/>
            <person name="Grigoriev I.V."/>
            <person name="Corradi N."/>
            <person name="Roux C."/>
            <person name="Martin F.M."/>
        </authorList>
    </citation>
    <scope>NUCLEOTIDE SEQUENCE [LARGE SCALE GENOMIC DNA]</scope>
    <source>
        <strain evidence="6 7">DAOM 227022</strain>
    </source>
</reference>
<accession>A0A397SDU8</accession>
<dbReference type="Gene3D" id="3.40.50.300">
    <property type="entry name" value="P-loop containing nucleotide triphosphate hydrolases"/>
    <property type="match status" value="1"/>
</dbReference>
<name>A0A397SDU8_9GLOM</name>
<dbReference type="GO" id="GO:0043657">
    <property type="term" value="C:host cell"/>
    <property type="evidence" value="ECO:0007669"/>
    <property type="project" value="UniProtKB-SubCell"/>
</dbReference>
<sequence length="701" mass="81774">MWTSMKISHLRDGIKEKASLSIPAHKIKLWKVAIPTKDMNDKKMKILINKSHEFINVKEELGGELLDAEDSISSKIENVPADNHIHIITELPKPATTGKRKIDLDDANEDQDRKRSKLTAPKLTSAREIKKKIMELSDNSDDYSNPNNKLLLPFPYLGSRKPVERFSLDNNGLFTFIGRRKFKNVLNMINDLRDNFGFMQMFIYGTMGYGKSYILSAITCYLIRIKKHVVFLPDCRALSLEPVEYIKSALFLTYVDNLEKINRISSCKTLNDIEDFFSLVNEKLYIIIDQLNALDGNDTGVTQESKTKIKESINKICFNHFYIKSALANVEWAIRYKAKQTNELKIALFGGFEEDEMSEWWASHKHILDNDEREHQMKEIEDITGCVPLFLNYYDNGNSDNKTFDLRKNHLIKNVKNKIKPNLDLFSINKFESASEYDKNRYVEVMTSFITNTVPPVHKEEDYDHRYFYIKENASYDNYEVGHYICGLARNYIAEFFYERSKMNVFTDMKWINSMKMFKENPSVLGFIMEKACIASISRNGLMVNKSSFKPDRTEFFSSENDIIVREKKCTFFIPYSWNHDAIDGLILLHEKTKKNNDDSVHVIPIQITITKPSKHSDSEKKFFDSAWKKLKEKLTNYKNVKVSFVWITCRSEASSKIVLNEKEIRNKTIEVNPSYTREIISFRIVNKEIDDEFLFSDRDI</sequence>
<dbReference type="GO" id="GO:0005576">
    <property type="term" value="C:extracellular region"/>
    <property type="evidence" value="ECO:0007669"/>
    <property type="project" value="UniProtKB-SubCell"/>
</dbReference>
<dbReference type="Proteomes" id="UP000265703">
    <property type="component" value="Unassembled WGS sequence"/>
</dbReference>
<evidence type="ECO:0000313" key="6">
    <source>
        <dbReference type="EMBL" id="RIA84430.1"/>
    </source>
</evidence>
<proteinExistence type="predicted"/>